<dbReference type="Pfam" id="PF01702">
    <property type="entry name" value="TGT"/>
    <property type="match status" value="1"/>
</dbReference>
<comment type="caution">
    <text evidence="8">The sequence shown here is derived from an EMBL/GenBank/DDBJ whole genome shotgun (WGS) entry which is preliminary data.</text>
</comment>
<accession>A0A1V9XCV3</accession>
<reference evidence="8 9" key="1">
    <citation type="journal article" date="2017" name="Gigascience">
        <title>Draft genome of the honey bee ectoparasitic mite, Tropilaelaps mercedesae, is shaped by the parasitic life history.</title>
        <authorList>
            <person name="Dong X."/>
            <person name="Armstrong S.D."/>
            <person name="Xia D."/>
            <person name="Makepeace B.L."/>
            <person name="Darby A.C."/>
            <person name="Kadowaki T."/>
        </authorList>
    </citation>
    <scope>NUCLEOTIDE SEQUENCE [LARGE SCALE GENOMIC DNA]</scope>
    <source>
        <strain evidence="8">Wuxi-XJTLU</strain>
    </source>
</reference>
<dbReference type="STRING" id="418985.A0A1V9XCV3"/>
<keyword evidence="4 6" id="KW-0479">Metal-binding</keyword>
<dbReference type="GO" id="GO:0046872">
    <property type="term" value="F:metal ion binding"/>
    <property type="evidence" value="ECO:0007669"/>
    <property type="project" value="UniProtKB-KW"/>
</dbReference>
<dbReference type="FunCoup" id="A0A1V9XCV3">
    <property type="interactions" value="888"/>
</dbReference>
<dbReference type="AlphaFoldDB" id="A0A1V9XCV3"/>
<gene>
    <name evidence="8" type="ORF">BIW11_11059</name>
</gene>
<feature type="binding site" evidence="6">
    <location>
        <position position="224"/>
    </location>
    <ligand>
        <name>substrate</name>
    </ligand>
</feature>
<organism evidence="8 9">
    <name type="scientific">Tropilaelaps mercedesae</name>
    <dbReference type="NCBI Taxonomy" id="418985"/>
    <lineage>
        <taxon>Eukaryota</taxon>
        <taxon>Metazoa</taxon>
        <taxon>Ecdysozoa</taxon>
        <taxon>Arthropoda</taxon>
        <taxon>Chelicerata</taxon>
        <taxon>Arachnida</taxon>
        <taxon>Acari</taxon>
        <taxon>Parasitiformes</taxon>
        <taxon>Mesostigmata</taxon>
        <taxon>Gamasina</taxon>
        <taxon>Dermanyssoidea</taxon>
        <taxon>Laelapidae</taxon>
        <taxon>Tropilaelaps</taxon>
    </lineage>
</organism>
<dbReference type="Proteomes" id="UP000192247">
    <property type="component" value="Unassembled WGS sequence"/>
</dbReference>
<dbReference type="GO" id="GO:0005829">
    <property type="term" value="C:cytosol"/>
    <property type="evidence" value="ECO:0007669"/>
    <property type="project" value="TreeGrafter"/>
</dbReference>
<evidence type="ECO:0000256" key="5">
    <source>
        <dbReference type="ARBA" id="ARBA00022833"/>
    </source>
</evidence>
<protein>
    <recommendedName>
        <fullName evidence="6">Queuine tRNA-ribosyltransferase catalytic subunit 1</fullName>
        <ecNumber evidence="6">2.4.2.64</ecNumber>
    </recommendedName>
    <alternativeName>
        <fullName evidence="6">Guanine insertion enzyme</fullName>
    </alternativeName>
    <alternativeName>
        <fullName evidence="6">tRNA-guanine transglycosylase</fullName>
    </alternativeName>
</protein>
<evidence type="ECO:0000256" key="2">
    <source>
        <dbReference type="ARBA" id="ARBA00022679"/>
    </source>
</evidence>
<dbReference type="NCBIfam" id="TIGR00449">
    <property type="entry name" value="tgt_general"/>
    <property type="match status" value="1"/>
</dbReference>
<feature type="binding site" evidence="6">
    <location>
        <begin position="99"/>
        <end position="103"/>
    </location>
    <ligand>
        <name>substrate</name>
    </ligand>
</feature>
<comment type="subunit">
    <text evidence="6">Heterodimer of a catalytic subunit and an accessory subunit.</text>
</comment>
<feature type="binding site" evidence="6">
    <location>
        <position position="315"/>
    </location>
    <ligand>
        <name>Zn(2+)</name>
        <dbReference type="ChEBI" id="CHEBI:29105"/>
    </ligand>
</feature>
<feature type="binding site" evidence="6">
    <location>
        <position position="318"/>
    </location>
    <ligand>
        <name>Zn(2+)</name>
        <dbReference type="ChEBI" id="CHEBI:29105"/>
    </ligand>
</feature>
<dbReference type="InterPro" id="IPR002616">
    <property type="entry name" value="tRNA_ribo_trans-like"/>
</dbReference>
<evidence type="ECO:0000256" key="4">
    <source>
        <dbReference type="ARBA" id="ARBA00022723"/>
    </source>
</evidence>
<keyword evidence="6" id="KW-0963">Cytoplasm</keyword>
<feature type="binding site" evidence="6">
    <location>
        <position position="153"/>
    </location>
    <ligand>
        <name>substrate</name>
    </ligand>
</feature>
<dbReference type="EC" id="2.4.2.64" evidence="6"/>
<evidence type="ECO:0000256" key="6">
    <source>
        <dbReference type="HAMAP-Rule" id="MF_03218"/>
    </source>
</evidence>
<feature type="binding site" evidence="6">
    <location>
        <position position="313"/>
    </location>
    <ligand>
        <name>Zn(2+)</name>
        <dbReference type="ChEBI" id="CHEBI:29105"/>
    </ligand>
</feature>
<comment type="cofactor">
    <cofactor evidence="6">
        <name>Zn(2+)</name>
        <dbReference type="ChEBI" id="CHEBI:29105"/>
    </cofactor>
</comment>
<evidence type="ECO:0000256" key="1">
    <source>
        <dbReference type="ARBA" id="ARBA00022676"/>
    </source>
</evidence>
<feature type="active site" description="Proton acceptor" evidence="6">
    <location>
        <position position="99"/>
    </location>
</feature>
<keyword evidence="9" id="KW-1185">Reference proteome</keyword>
<comment type="similarity">
    <text evidence="6">Belongs to the queuine tRNA-ribosyltransferase family.</text>
</comment>
<evidence type="ECO:0000259" key="7">
    <source>
        <dbReference type="Pfam" id="PF01702"/>
    </source>
</evidence>
<dbReference type="InParanoid" id="A0A1V9XCV3"/>
<keyword evidence="1 6" id="KW-0328">Glycosyltransferase</keyword>
<keyword evidence="5 6" id="KW-0862">Zinc</keyword>
<dbReference type="InterPro" id="IPR004803">
    <property type="entry name" value="TGT"/>
</dbReference>
<feature type="region of interest" description="RNA binding; important for wobble base 34 recognition" evidence="6">
    <location>
        <begin position="279"/>
        <end position="283"/>
    </location>
</feature>
<comment type="subcellular location">
    <subcellularLocation>
        <location evidence="6">Cytoplasm</location>
    </subcellularLocation>
</comment>
<dbReference type="HAMAP" id="MF_00168">
    <property type="entry name" value="Q_tRNA_Tgt"/>
    <property type="match status" value="1"/>
</dbReference>
<dbReference type="Gene3D" id="3.20.20.105">
    <property type="entry name" value="Queuine tRNA-ribosyltransferase-like"/>
    <property type="match status" value="1"/>
</dbReference>
<dbReference type="GO" id="GO:0006400">
    <property type="term" value="P:tRNA modification"/>
    <property type="evidence" value="ECO:0007669"/>
    <property type="project" value="InterPro"/>
</dbReference>
<dbReference type="SUPFAM" id="SSF51713">
    <property type="entry name" value="tRNA-guanine transglycosylase"/>
    <property type="match status" value="1"/>
</dbReference>
<dbReference type="PANTHER" id="PTHR43530:SF1">
    <property type="entry name" value="QUEUINE TRNA-RIBOSYLTRANSFERASE CATALYTIC SUBUNIT 1"/>
    <property type="match status" value="1"/>
</dbReference>
<feature type="domain" description="tRNA-guanine(15) transglycosylase-like" evidence="7">
    <location>
        <begin position="20"/>
        <end position="374"/>
    </location>
</feature>
<feature type="binding site" evidence="6">
    <location>
        <position position="197"/>
    </location>
    <ligand>
        <name>substrate</name>
    </ligand>
</feature>
<dbReference type="GO" id="GO:0008479">
    <property type="term" value="F:tRNA-guanosine(34) queuine transglycosylase activity"/>
    <property type="evidence" value="ECO:0007669"/>
    <property type="project" value="UniProtKB-UniRule"/>
</dbReference>
<comment type="function">
    <text evidence="6">Catalytic subunit of the queuine tRNA-ribosyltransferase (TGT) that catalyzes the base-exchange of a guanine (G) residue with queuine (Q) at position 34 (anticodon wobble position) in tRNAs with GU(N) anticodons (tRNA-Asp, -Asn, -His and -Tyr), resulting in the hypermodified nucleoside queuosine (7-(((4,5-cis-dihydroxy-2-cyclopenten-1-yl)amino)methyl)-7-deazaguanosine). Catalysis occurs through a double-displacement mechanism. The nucleophile active site attacks the C1' of nucleotide 34 to detach the guanine base from the RNA, forming a covalent enzyme-RNA intermediate. The proton acceptor active site deprotonates the incoming queuine, allowing a nucleophilic attack on the C1' of the ribose to form the product.</text>
</comment>
<dbReference type="PANTHER" id="PTHR43530">
    <property type="entry name" value="QUEUINE TRNA-RIBOSYLTRANSFERASE CATALYTIC SUBUNIT 1"/>
    <property type="match status" value="1"/>
</dbReference>
<sequence>MGSTIKHPLEFKILAKCSTTKARAGILQLPHATVTTPVFMPVGTQGTLKGMLPIQIEAQNCNLILANTYHLGMRPGTEVINKAGGLHKFMQWNNALLTDSGGFQIVSLTKLSELSEEGVKFTSPYDGAEIMLSPEKSMAIQNSIGADIMMQLDDVVSSTVMDRSRVETAMRRSLRWLDRSLKGHQNKDRQNLYPIVQGGLYADLREACVEELLKRDVAGYAIGGLSGGEAKDDFWNMVHVSTRLLPDSKPRYLMGVGFAVDLVVCVALGCDQFDCVFPTRTARFGCALVEGGRQLTLKSAQYATDLRPIEEQCPCSTCKRYTRAYLHNIVRKETVACHLVSIHNINFQMRLMASMHKAIIEDRFPDFIKDFMGKAYPDNKYPPWVVDALKAVNVSLE</sequence>
<evidence type="ECO:0000313" key="9">
    <source>
        <dbReference type="Proteomes" id="UP000192247"/>
    </source>
</evidence>
<proteinExistence type="inferred from homology"/>
<keyword evidence="3 6" id="KW-0819">tRNA processing</keyword>
<dbReference type="OrthoDB" id="10249838at2759"/>
<comment type="catalytic activity">
    <reaction evidence="6">
        <text>guanosine(34) in tRNA + queuine = queuosine(34) in tRNA + guanine</text>
        <dbReference type="Rhea" id="RHEA:16633"/>
        <dbReference type="Rhea" id="RHEA-COMP:10341"/>
        <dbReference type="Rhea" id="RHEA-COMP:18571"/>
        <dbReference type="ChEBI" id="CHEBI:16235"/>
        <dbReference type="ChEBI" id="CHEBI:17433"/>
        <dbReference type="ChEBI" id="CHEBI:74269"/>
        <dbReference type="ChEBI" id="CHEBI:194431"/>
        <dbReference type="EC" id="2.4.2.64"/>
    </reaction>
</comment>
<evidence type="ECO:0000256" key="3">
    <source>
        <dbReference type="ARBA" id="ARBA00022694"/>
    </source>
</evidence>
<dbReference type="InterPro" id="IPR036511">
    <property type="entry name" value="TGT-like_sf"/>
</dbReference>
<feature type="active site" description="Nucleophile" evidence="6">
    <location>
        <position position="274"/>
    </location>
</feature>
<keyword evidence="2 6" id="KW-0808">Transferase</keyword>
<dbReference type="EMBL" id="MNPL01014831">
    <property type="protein sequence ID" value="OQR71339.1"/>
    <property type="molecule type" value="Genomic_DNA"/>
</dbReference>
<evidence type="ECO:0000313" key="8">
    <source>
        <dbReference type="EMBL" id="OQR71339.1"/>
    </source>
</evidence>
<dbReference type="NCBIfam" id="TIGR00430">
    <property type="entry name" value="Q_tRNA_tgt"/>
    <property type="match status" value="1"/>
</dbReference>
<name>A0A1V9XCV3_9ACAR</name>
<feature type="region of interest" description="RNA binding" evidence="6">
    <location>
        <begin position="255"/>
        <end position="261"/>
    </location>
</feature>
<feature type="binding site" evidence="6">
    <location>
        <position position="343"/>
    </location>
    <ligand>
        <name>Zn(2+)</name>
        <dbReference type="ChEBI" id="CHEBI:29105"/>
    </ligand>
</feature>